<reference evidence="1 2" key="1">
    <citation type="journal article" date="2016" name="MBio">
        <title>Lateral Gene Transfer in a Heavy Metal-Contaminated-Groundwater Microbial Community.</title>
        <authorList>
            <person name="Hemme C.L."/>
            <person name="Green S.J."/>
            <person name="Rishishwar L."/>
            <person name="Prakash O."/>
            <person name="Pettenato A."/>
            <person name="Chakraborty R."/>
            <person name="Deutschbauer A.M."/>
            <person name="Van Nostrand J.D."/>
            <person name="Wu L."/>
            <person name="He Z."/>
            <person name="Jordan I.K."/>
            <person name="Hazen T.C."/>
            <person name="Arkin A.P."/>
            <person name="Kostka J.E."/>
            <person name="Zhou J."/>
        </authorList>
    </citation>
    <scope>NUCLEOTIDE SEQUENCE [LARGE SCALE GENOMIC DNA]</scope>
    <source>
        <strain evidence="1 2">FW104-T7</strain>
    </source>
</reference>
<gene>
    <name evidence="1" type="ORF">RHOFW104T7_13195</name>
</gene>
<proteinExistence type="predicted"/>
<protein>
    <submittedName>
        <fullName evidence="1">Uncharacterized protein</fullName>
    </submittedName>
</protein>
<organism evidence="1 2">
    <name type="scientific">Rhodanobacter thiooxydans</name>
    <dbReference type="NCBI Taxonomy" id="416169"/>
    <lineage>
        <taxon>Bacteria</taxon>
        <taxon>Pseudomonadati</taxon>
        <taxon>Pseudomonadota</taxon>
        <taxon>Gammaproteobacteria</taxon>
        <taxon>Lysobacterales</taxon>
        <taxon>Rhodanobacteraceae</taxon>
        <taxon>Rhodanobacter</taxon>
    </lineage>
</organism>
<accession>A0A154QI76</accession>
<evidence type="ECO:0000313" key="1">
    <source>
        <dbReference type="EMBL" id="KZC23552.1"/>
    </source>
</evidence>
<keyword evidence="2" id="KW-1185">Reference proteome</keyword>
<comment type="caution">
    <text evidence="1">The sequence shown here is derived from an EMBL/GenBank/DDBJ whole genome shotgun (WGS) entry which is preliminary data.</text>
</comment>
<sequence>MSYTKPDQAPFTVLQPNETVVTLDTGDNVAVRCESSVEPNSGNPAVAAFARVVDTTGADKLDGAGQPIKSAFTHCSNPTEVENVGGASALQKLAMLAVLGESTAPLWQDPIHATVLENASIRTNITAAAHAGPVTDPGALL</sequence>
<dbReference type="Proteomes" id="UP000076131">
    <property type="component" value="Unassembled WGS sequence"/>
</dbReference>
<dbReference type="RefSeq" id="WP_063107774.1">
    <property type="nucleotide sequence ID" value="NZ_LVJS01000043.1"/>
</dbReference>
<evidence type="ECO:0000313" key="2">
    <source>
        <dbReference type="Proteomes" id="UP000076131"/>
    </source>
</evidence>
<dbReference type="STRING" id="416169.RHOFW104T7_13195"/>
<dbReference type="EMBL" id="LVJS01000043">
    <property type="protein sequence ID" value="KZC23552.1"/>
    <property type="molecule type" value="Genomic_DNA"/>
</dbReference>
<name>A0A154QI76_9GAMM</name>
<dbReference type="AlphaFoldDB" id="A0A154QI76"/>